<feature type="compositionally biased region" description="Basic and acidic residues" evidence="1">
    <location>
        <begin position="22"/>
        <end position="35"/>
    </location>
</feature>
<feature type="region of interest" description="Disordered" evidence="1">
    <location>
        <begin position="1"/>
        <end position="65"/>
    </location>
</feature>
<dbReference type="EMBL" id="FQ790328">
    <property type="protein sequence ID" value="CCD50700.1"/>
    <property type="molecule type" value="Genomic_DNA"/>
</dbReference>
<protein>
    <submittedName>
        <fullName evidence="2">Uncharacterized protein</fullName>
    </submittedName>
</protein>
<evidence type="ECO:0000313" key="3">
    <source>
        <dbReference type="Proteomes" id="UP000008177"/>
    </source>
</evidence>
<dbReference type="InParanoid" id="G2YG02"/>
<sequence>MSTQGVKKTVGFATEENTTYEAPKHKNPLDDERAKEGKKRTASSPDRKEKTKSQRPILPLKGAKK</sequence>
<evidence type="ECO:0000256" key="1">
    <source>
        <dbReference type="SAM" id="MobiDB-lite"/>
    </source>
</evidence>
<name>G2YG02_BOTF4</name>
<reference evidence="3" key="1">
    <citation type="journal article" date="2011" name="PLoS Genet.">
        <title>Genomic analysis of the necrotrophic fungal pathogens Sclerotinia sclerotiorum and Botrytis cinerea.</title>
        <authorList>
            <person name="Amselem J."/>
            <person name="Cuomo C.A."/>
            <person name="van Kan J.A."/>
            <person name="Viaud M."/>
            <person name="Benito E.P."/>
            <person name="Couloux A."/>
            <person name="Coutinho P.M."/>
            <person name="de Vries R.P."/>
            <person name="Dyer P.S."/>
            <person name="Fillinger S."/>
            <person name="Fournier E."/>
            <person name="Gout L."/>
            <person name="Hahn M."/>
            <person name="Kohn L."/>
            <person name="Lapalu N."/>
            <person name="Plummer K.M."/>
            <person name="Pradier J.M."/>
            <person name="Quevillon E."/>
            <person name="Sharon A."/>
            <person name="Simon A."/>
            <person name="ten Have A."/>
            <person name="Tudzynski B."/>
            <person name="Tudzynski P."/>
            <person name="Wincker P."/>
            <person name="Andrew M."/>
            <person name="Anthouard V."/>
            <person name="Beever R.E."/>
            <person name="Beffa R."/>
            <person name="Benoit I."/>
            <person name="Bouzid O."/>
            <person name="Brault B."/>
            <person name="Chen Z."/>
            <person name="Choquer M."/>
            <person name="Collemare J."/>
            <person name="Cotton P."/>
            <person name="Danchin E.G."/>
            <person name="Da Silva C."/>
            <person name="Gautier A."/>
            <person name="Giraud C."/>
            <person name="Giraud T."/>
            <person name="Gonzalez C."/>
            <person name="Grossetete S."/>
            <person name="Guldener U."/>
            <person name="Henrissat B."/>
            <person name="Howlett B.J."/>
            <person name="Kodira C."/>
            <person name="Kretschmer M."/>
            <person name="Lappartient A."/>
            <person name="Leroch M."/>
            <person name="Levis C."/>
            <person name="Mauceli E."/>
            <person name="Neuveglise C."/>
            <person name="Oeser B."/>
            <person name="Pearson M."/>
            <person name="Poulain J."/>
            <person name="Poussereau N."/>
            <person name="Quesneville H."/>
            <person name="Rascle C."/>
            <person name="Schumacher J."/>
            <person name="Segurens B."/>
            <person name="Sexton A."/>
            <person name="Silva E."/>
            <person name="Sirven C."/>
            <person name="Soanes D.M."/>
            <person name="Talbot N.J."/>
            <person name="Templeton M."/>
            <person name="Yandava C."/>
            <person name="Yarden O."/>
            <person name="Zeng Q."/>
            <person name="Rollins J.A."/>
            <person name="Lebrun M.H."/>
            <person name="Dickman M."/>
        </authorList>
    </citation>
    <scope>NUCLEOTIDE SEQUENCE [LARGE SCALE GENOMIC DNA]</scope>
    <source>
        <strain evidence="3">T4</strain>
    </source>
</reference>
<accession>G2YG02</accession>
<organism evidence="2 3">
    <name type="scientific">Botryotinia fuckeliana (strain T4)</name>
    <name type="common">Noble rot fungus</name>
    <name type="synonym">Botrytis cinerea</name>
    <dbReference type="NCBI Taxonomy" id="999810"/>
    <lineage>
        <taxon>Eukaryota</taxon>
        <taxon>Fungi</taxon>
        <taxon>Dikarya</taxon>
        <taxon>Ascomycota</taxon>
        <taxon>Pezizomycotina</taxon>
        <taxon>Leotiomycetes</taxon>
        <taxon>Helotiales</taxon>
        <taxon>Sclerotiniaceae</taxon>
        <taxon>Botrytis</taxon>
    </lineage>
</organism>
<evidence type="ECO:0000313" key="2">
    <source>
        <dbReference type="EMBL" id="CCD50700.1"/>
    </source>
</evidence>
<proteinExistence type="predicted"/>
<dbReference type="AlphaFoldDB" id="G2YG02"/>
<gene>
    <name evidence="2" type="ORF">BofuT4_uP087630.1</name>
</gene>
<dbReference type="HOGENOM" id="CLU_2849435_0_0_1"/>
<dbReference type="Proteomes" id="UP000008177">
    <property type="component" value="Unplaced contigs"/>
</dbReference>